<protein>
    <submittedName>
        <fullName evidence="1">Genomic DNA</fullName>
    </submittedName>
</protein>
<accession>A0A0M1QFA8</accession>
<proteinExistence type="predicted"/>
<gene>
    <name evidence="1" type="primary">nodC</name>
</gene>
<dbReference type="AlphaFoldDB" id="A0A0M1QFA8"/>
<evidence type="ECO:0000313" key="1">
    <source>
        <dbReference type="EMBL" id="CTQ34924.1"/>
    </source>
</evidence>
<organism evidence="1">
    <name type="scientific">Neorhizobium huautlense</name>
    <dbReference type="NCBI Taxonomy" id="67774"/>
    <lineage>
        <taxon>Bacteria</taxon>
        <taxon>Pseudomonadati</taxon>
        <taxon>Pseudomonadota</taxon>
        <taxon>Alphaproteobacteria</taxon>
        <taxon>Hyphomicrobiales</taxon>
        <taxon>Rhizobiaceae</taxon>
        <taxon>Rhizobium/Agrobacterium group</taxon>
        <taxon>Neorhizobium</taxon>
    </lineage>
</organism>
<feature type="non-terminal residue" evidence="1">
    <location>
        <position position="155"/>
    </location>
</feature>
<sequence>QMRKWLGRRGKASKVSRKVLRAQRSWRRRLDPMRSGTTVFAIASGTYSVLNPALSMRIVKWRSSPKSLGLPRYSCVGYWSRSKRSADRRYMAHGPQQHITAPNRAWAARSSLQANQYSMSIKRVSRFWSRLLAFNWPIAAVSESTFTIRSPLDPF</sequence>
<name>A0A0M1QFA8_9HYPH</name>
<dbReference type="EMBL" id="LN871531">
    <property type="protein sequence ID" value="CTQ34924.1"/>
    <property type="molecule type" value="Genomic_DNA"/>
</dbReference>
<feature type="non-terminal residue" evidence="1">
    <location>
        <position position="1"/>
    </location>
</feature>
<reference evidence="1" key="1">
    <citation type="submission" date="2015-06" db="EMBL/GenBank/DDBJ databases">
        <authorList>
            <person name="Hoefler B.C."/>
            <person name="Straight P.D."/>
        </authorList>
    </citation>
    <scope>NUCLEOTIDE SEQUENCE</scope>
    <source>
        <strain evidence="1">NHBM29</strain>
    </source>
</reference>
<reference evidence="1" key="2">
    <citation type="submission" date="2015-07" db="EMBL/GenBank/DDBJ databases">
        <title>MeaNS - Measles Nucleotide Surveillance Program.</title>
        <authorList>
            <person name="Tran T."/>
            <person name="Druce J."/>
        </authorList>
    </citation>
    <scope>NUCLEOTIDE SEQUENCE</scope>
    <source>
        <strain evidence="1">NHBM29</strain>
    </source>
</reference>